<protein>
    <submittedName>
        <fullName evidence="2">Uncharacterized protein</fullName>
    </submittedName>
</protein>
<feature type="compositionally biased region" description="Basic and acidic residues" evidence="1">
    <location>
        <begin position="36"/>
        <end position="53"/>
    </location>
</feature>
<evidence type="ECO:0000313" key="2">
    <source>
        <dbReference type="EMBL" id="TJZ90949.1"/>
    </source>
</evidence>
<name>A0A4U0R7G7_9RHOB</name>
<dbReference type="EMBL" id="SUNI01000013">
    <property type="protein sequence ID" value="TJZ90949.1"/>
    <property type="molecule type" value="Genomic_DNA"/>
</dbReference>
<dbReference type="AlphaFoldDB" id="A0A4U0R7G7"/>
<comment type="caution">
    <text evidence="2">The sequence shown here is derived from an EMBL/GenBank/DDBJ whole genome shotgun (WGS) entry which is preliminary data.</text>
</comment>
<dbReference type="OrthoDB" id="7873635at2"/>
<organism evidence="2 3">
    <name type="scientific">Paracoccus gahaiensis</name>
    <dbReference type="NCBI Taxonomy" id="1706839"/>
    <lineage>
        <taxon>Bacteria</taxon>
        <taxon>Pseudomonadati</taxon>
        <taxon>Pseudomonadota</taxon>
        <taxon>Alphaproteobacteria</taxon>
        <taxon>Rhodobacterales</taxon>
        <taxon>Paracoccaceae</taxon>
        <taxon>Paracoccus</taxon>
    </lineage>
</organism>
<dbReference type="Proteomes" id="UP000309747">
    <property type="component" value="Unassembled WGS sequence"/>
</dbReference>
<reference evidence="2 3" key="1">
    <citation type="submission" date="2019-04" db="EMBL/GenBank/DDBJ databases">
        <authorList>
            <person name="Li J."/>
        </authorList>
    </citation>
    <scope>NUCLEOTIDE SEQUENCE [LARGE SCALE GENOMIC DNA]</scope>
    <source>
        <strain evidence="2 3">KCTC 42687</strain>
    </source>
</reference>
<proteinExistence type="predicted"/>
<evidence type="ECO:0000313" key="3">
    <source>
        <dbReference type="Proteomes" id="UP000309747"/>
    </source>
</evidence>
<feature type="region of interest" description="Disordered" evidence="1">
    <location>
        <begin position="14"/>
        <end position="64"/>
    </location>
</feature>
<accession>A0A4U0R7G7</accession>
<keyword evidence="3" id="KW-1185">Reference proteome</keyword>
<evidence type="ECO:0000256" key="1">
    <source>
        <dbReference type="SAM" id="MobiDB-lite"/>
    </source>
</evidence>
<gene>
    <name evidence="2" type="ORF">FA743_13395</name>
</gene>
<sequence>MTLLILGAAAGVLLGARSRPRPDAPVGRVRAAGPVEMRDPPLDWTGTDERSDESFPASDPPGRY</sequence>